<evidence type="ECO:0000313" key="1">
    <source>
        <dbReference type="EMBL" id="KXU91176.1"/>
    </source>
</evidence>
<keyword evidence="2" id="KW-1185">Reference proteome</keyword>
<accession>A0A149Q1X4</accession>
<comment type="caution">
    <text evidence="1">The sequence shown here is derived from an EMBL/GenBank/DDBJ whole genome shotgun (WGS) entry which is preliminary data.</text>
</comment>
<dbReference type="OrthoDB" id="9114223at2"/>
<dbReference type="AlphaFoldDB" id="A0A149Q1X4"/>
<proteinExistence type="predicted"/>
<organism evidence="1 2">
    <name type="scientific">Paraburkholderia monticola</name>
    <dbReference type="NCBI Taxonomy" id="1399968"/>
    <lineage>
        <taxon>Bacteria</taxon>
        <taxon>Pseudomonadati</taxon>
        <taxon>Pseudomonadota</taxon>
        <taxon>Betaproteobacteria</taxon>
        <taxon>Burkholderiales</taxon>
        <taxon>Burkholderiaceae</taxon>
        <taxon>Paraburkholderia</taxon>
    </lineage>
</organism>
<dbReference type="Proteomes" id="UP000075613">
    <property type="component" value="Unassembled WGS sequence"/>
</dbReference>
<gene>
    <name evidence="1" type="ORF">CI15_00915</name>
</gene>
<name>A0A149Q1X4_9BURK</name>
<dbReference type="EMBL" id="LRBG01000001">
    <property type="protein sequence ID" value="KXU91176.1"/>
    <property type="molecule type" value="Genomic_DNA"/>
</dbReference>
<reference evidence="1 2" key="1">
    <citation type="journal article" date="2015" name="Int. J. Syst. Evol. Microbiol.">
        <title>Burkholderia monticola sp. nov., isolated from mountain soil.</title>
        <authorList>
            <person name="Baek I."/>
            <person name="Seo B."/>
            <person name="Lee I."/>
            <person name="Yi H."/>
            <person name="Chun J."/>
        </authorList>
    </citation>
    <scope>NUCLEOTIDE SEQUENCE [LARGE SCALE GENOMIC DNA]</scope>
    <source>
        <strain evidence="1 2">JC2948</strain>
    </source>
</reference>
<sequence length="87" mass="9762">MLRRLRVKLHGCRMKFCDVGGSDACPGGWRRYGRRIGAVRASVVCLVDRMQRVAMGQHRLMCGVGKVSTVLEMPRRLAVMSRGLFVV</sequence>
<protein>
    <submittedName>
        <fullName evidence="1">Uncharacterized protein</fullName>
    </submittedName>
</protein>
<evidence type="ECO:0000313" key="2">
    <source>
        <dbReference type="Proteomes" id="UP000075613"/>
    </source>
</evidence>